<protein>
    <recommendedName>
        <fullName evidence="2">Fungal lipase-type domain-containing protein</fullName>
    </recommendedName>
</protein>
<evidence type="ECO:0000313" key="4">
    <source>
        <dbReference type="Proteomes" id="UP000318582"/>
    </source>
</evidence>
<dbReference type="GO" id="GO:0006629">
    <property type="term" value="P:lipid metabolic process"/>
    <property type="evidence" value="ECO:0007669"/>
    <property type="project" value="InterPro"/>
</dbReference>
<dbReference type="AlphaFoldDB" id="A0A507EDP1"/>
<feature type="transmembrane region" description="Helical" evidence="1">
    <location>
        <begin position="533"/>
        <end position="549"/>
    </location>
</feature>
<keyword evidence="4" id="KW-1185">Reference proteome</keyword>
<feature type="transmembrane region" description="Helical" evidence="1">
    <location>
        <begin position="274"/>
        <end position="296"/>
    </location>
</feature>
<dbReference type="Gene3D" id="3.40.50.1820">
    <property type="entry name" value="alpha/beta hydrolase"/>
    <property type="match status" value="1"/>
</dbReference>
<dbReference type="Pfam" id="PF01764">
    <property type="entry name" value="Lipase_3"/>
    <property type="match status" value="1"/>
</dbReference>
<evidence type="ECO:0000256" key="1">
    <source>
        <dbReference type="SAM" id="Phobius"/>
    </source>
</evidence>
<proteinExistence type="predicted"/>
<feature type="transmembrane region" description="Helical" evidence="1">
    <location>
        <begin position="84"/>
        <end position="116"/>
    </location>
</feature>
<accession>A0A507EDP1</accession>
<evidence type="ECO:0000259" key="2">
    <source>
        <dbReference type="Pfam" id="PF01764"/>
    </source>
</evidence>
<evidence type="ECO:0000313" key="3">
    <source>
        <dbReference type="EMBL" id="TPX61852.1"/>
    </source>
</evidence>
<dbReference type="InterPro" id="IPR002921">
    <property type="entry name" value="Fungal_lipase-type"/>
</dbReference>
<gene>
    <name evidence="3" type="ORF">PhCBS80983_g00889</name>
</gene>
<sequence>MSPSPRGAPPLRQELELPAPLEVQVELVVSPAAIFPNTKSTNTVHPEPPVTPLSAPAVAIRLDDGLPAQIVLDRGAVVTQLLRIILVLFFIPGVSLWLTFALCVSVNVGYSIFAIISKDPTAIRTLPFVAAFSFYLHALARITRSVIRTAVRLAMRVWTSKFGAGETDIWPGRIIDNSVLTWKPWAIRVFLWLPRVPDDLLCHCAEDRRTTRGGCGCVGDLSRIDWDQVDKLSPIAKFSRRLERFKLLLFIVVILILLLTIPLVLSIVDFWSTVGILSAFSALGSLSCILLTNVIARILRAGRYLQLFYRGAITPARRQAMYVASVSFTHDRHRRSASTSNRAVKSGNHVIVDSICNVLMRETMIAIVASIVLGSLHFYPVVVIPCGVTFILALLVRLRRNLPLYSRMHWLHRHIDTLSSYDGISARPAWALFFIRLVWYLVGFGSLVLLDVEREDLQTQVPERWVTFVNLIDVPANLLRSCIWAFYGIFFIRDLTFLLPDRMLSNKNRAILMLVAIMAMLTAAIVLRSFFPLYTYSTALLIAILAIEYRDARIFCRPSDLHSIPIPNLRRANRRVASVFCILLVAVAISIIVGISLSHQKPRAIAIPTSNSHHLNEVSHYCNPTFPYPSAAPLDLSGFINIARAAYQKDAVAFLGPLLDRHNLSASLVPTPATNSAYYIHLEIVSRNNSRFIPLQIISIRGTARFDDIFQDLYLFAAPALLRYSSYFGTFVALWPRETLANIVRIIFRYAANPSLTYFYSIEDYVASLVSKPSQTAQRFFITGHSLGGALALLAGASVGVPAVAFSAPGLASSYLAFGVQDREAFYTGGLNNHAARTEGKKVLLLSPLPKQPGGVIPAIMSHNLAPMLSVAAHYPQSGLGSY</sequence>
<feature type="transmembrane region" description="Helical" evidence="1">
    <location>
        <begin position="510"/>
        <end position="527"/>
    </location>
</feature>
<keyword evidence="1" id="KW-1133">Transmembrane helix</keyword>
<organism evidence="3 4">
    <name type="scientific">Powellomyces hirtus</name>
    <dbReference type="NCBI Taxonomy" id="109895"/>
    <lineage>
        <taxon>Eukaryota</taxon>
        <taxon>Fungi</taxon>
        <taxon>Fungi incertae sedis</taxon>
        <taxon>Chytridiomycota</taxon>
        <taxon>Chytridiomycota incertae sedis</taxon>
        <taxon>Chytridiomycetes</taxon>
        <taxon>Spizellomycetales</taxon>
        <taxon>Powellomycetaceae</taxon>
        <taxon>Powellomyces</taxon>
    </lineage>
</organism>
<dbReference type="EMBL" id="QEAQ01000005">
    <property type="protein sequence ID" value="TPX61852.1"/>
    <property type="molecule type" value="Genomic_DNA"/>
</dbReference>
<dbReference type="InterPro" id="IPR029058">
    <property type="entry name" value="AB_hydrolase_fold"/>
</dbReference>
<feature type="transmembrane region" description="Helical" evidence="1">
    <location>
        <begin position="429"/>
        <end position="450"/>
    </location>
</feature>
<dbReference type="Proteomes" id="UP000318582">
    <property type="component" value="Unassembled WGS sequence"/>
</dbReference>
<name>A0A507EDP1_9FUNG</name>
<feature type="transmembrane region" description="Helical" evidence="1">
    <location>
        <begin position="576"/>
        <end position="597"/>
    </location>
</feature>
<feature type="transmembrane region" description="Helical" evidence="1">
    <location>
        <begin position="247"/>
        <end position="268"/>
    </location>
</feature>
<dbReference type="STRING" id="109895.A0A507EDP1"/>
<keyword evidence="1" id="KW-0812">Transmembrane</keyword>
<feature type="transmembrane region" description="Helical" evidence="1">
    <location>
        <begin position="378"/>
        <end position="398"/>
    </location>
</feature>
<reference evidence="3 4" key="1">
    <citation type="journal article" date="2019" name="Sci. Rep.">
        <title>Comparative genomics of chytrid fungi reveal insights into the obligate biotrophic and pathogenic lifestyle of Synchytrium endobioticum.</title>
        <authorList>
            <person name="van de Vossenberg B.T.L.H."/>
            <person name="Warris S."/>
            <person name="Nguyen H.D.T."/>
            <person name="van Gent-Pelzer M.P.E."/>
            <person name="Joly D.L."/>
            <person name="van de Geest H.C."/>
            <person name="Bonants P.J.M."/>
            <person name="Smith D.S."/>
            <person name="Levesque C.A."/>
            <person name="van der Lee T.A.J."/>
        </authorList>
    </citation>
    <scope>NUCLEOTIDE SEQUENCE [LARGE SCALE GENOMIC DNA]</scope>
    <source>
        <strain evidence="3 4">CBS 809.83</strain>
    </source>
</reference>
<keyword evidence="1" id="KW-0472">Membrane</keyword>
<feature type="transmembrane region" description="Helical" evidence="1">
    <location>
        <begin position="122"/>
        <end position="140"/>
    </location>
</feature>
<dbReference type="SUPFAM" id="SSF53474">
    <property type="entry name" value="alpha/beta-Hydrolases"/>
    <property type="match status" value="1"/>
</dbReference>
<comment type="caution">
    <text evidence="3">The sequence shown here is derived from an EMBL/GenBank/DDBJ whole genome shotgun (WGS) entry which is preliminary data.</text>
</comment>
<feature type="domain" description="Fungal lipase-type" evidence="2">
    <location>
        <begin position="698"/>
        <end position="798"/>
    </location>
</feature>